<keyword evidence="5" id="KW-1185">Reference proteome</keyword>
<dbReference type="Gene3D" id="3.60.10.10">
    <property type="entry name" value="Endonuclease/exonuclease/phosphatase"/>
    <property type="match status" value="1"/>
</dbReference>
<evidence type="ECO:0000259" key="3">
    <source>
        <dbReference type="Pfam" id="PF03372"/>
    </source>
</evidence>
<feature type="transmembrane region" description="Helical" evidence="2">
    <location>
        <begin position="62"/>
        <end position="82"/>
    </location>
</feature>
<dbReference type="Pfam" id="PF03372">
    <property type="entry name" value="Exo_endo_phos"/>
    <property type="match status" value="1"/>
</dbReference>
<keyword evidence="2" id="KW-1133">Transmembrane helix</keyword>
<evidence type="ECO:0000313" key="4">
    <source>
        <dbReference type="EMBL" id="TMR38008.1"/>
    </source>
</evidence>
<evidence type="ECO:0000256" key="2">
    <source>
        <dbReference type="SAM" id="Phobius"/>
    </source>
</evidence>
<feature type="domain" description="Endonuclease/exonuclease/phosphatase" evidence="3">
    <location>
        <begin position="180"/>
        <end position="413"/>
    </location>
</feature>
<sequence length="424" mass="46143">MAVLGQVPPALRHRPDPAPPGRRRGGHVTAPLRALFGPARQERGPATRPRDLRRAPGARRRVPLVLCAASAWLVFVAAHHALSGRVWWWQLPELVPPLALAAVPVALLGAALAARRARRAAVAVALAALTLGGGASGLNPAALWHRADPAPADAIKVFSWNTWYWDQPVGRQLPPPTGTPPRDVAAFYRYLRAQDADVLLLQEYVYFGADSRPIRVNDLDRLRGEFPGFHIAAASELVTLSRFPIVLERGLDLRPHAPEHAAPVPPGSDWPGFHTVKTLRTDLRVGSRTVSFYNSHINSPVGGSAGGLGLSRLNRAQHEARAANLRALAADIQANPLPAVLAGDFNASPAMGILRLVPERMADATPALRSLYPATWNDRWTLGALWRIDWAYTTQEVAVHEYRLVRSDGLSDHSGQRLVISFSR</sequence>
<accession>A0A5S4GYH8</accession>
<gene>
    <name evidence="4" type="ORF">ETD85_06060</name>
</gene>
<dbReference type="EMBL" id="VCKX01000012">
    <property type="protein sequence ID" value="TMR38008.1"/>
    <property type="molecule type" value="Genomic_DNA"/>
</dbReference>
<feature type="transmembrane region" description="Helical" evidence="2">
    <location>
        <begin position="94"/>
        <end position="113"/>
    </location>
</feature>
<evidence type="ECO:0000256" key="1">
    <source>
        <dbReference type="SAM" id="MobiDB-lite"/>
    </source>
</evidence>
<comment type="caution">
    <text evidence="4">The sequence shown here is derived from an EMBL/GenBank/DDBJ whole genome shotgun (WGS) entry which is preliminary data.</text>
</comment>
<dbReference type="Proteomes" id="UP000306628">
    <property type="component" value="Unassembled WGS sequence"/>
</dbReference>
<reference evidence="4 5" key="1">
    <citation type="submission" date="2019-05" db="EMBL/GenBank/DDBJ databases">
        <title>Draft genome sequence of Nonomuraea zeae DSM 100528.</title>
        <authorList>
            <person name="Saricaoglu S."/>
            <person name="Isik K."/>
        </authorList>
    </citation>
    <scope>NUCLEOTIDE SEQUENCE [LARGE SCALE GENOMIC DNA]</scope>
    <source>
        <strain evidence="4 5">DSM 100528</strain>
    </source>
</reference>
<keyword evidence="2" id="KW-0812">Transmembrane</keyword>
<dbReference type="OrthoDB" id="3541033at2"/>
<proteinExistence type="predicted"/>
<protein>
    <recommendedName>
        <fullName evidence="3">Endonuclease/exonuclease/phosphatase domain-containing protein</fullName>
    </recommendedName>
</protein>
<organism evidence="4 5">
    <name type="scientific">Nonomuraea zeae</name>
    <dbReference type="NCBI Taxonomy" id="1642303"/>
    <lineage>
        <taxon>Bacteria</taxon>
        <taxon>Bacillati</taxon>
        <taxon>Actinomycetota</taxon>
        <taxon>Actinomycetes</taxon>
        <taxon>Streptosporangiales</taxon>
        <taxon>Streptosporangiaceae</taxon>
        <taxon>Nonomuraea</taxon>
    </lineage>
</organism>
<dbReference type="InterPro" id="IPR036691">
    <property type="entry name" value="Endo/exonu/phosph_ase_sf"/>
</dbReference>
<dbReference type="SUPFAM" id="SSF56219">
    <property type="entry name" value="DNase I-like"/>
    <property type="match status" value="1"/>
</dbReference>
<dbReference type="InterPro" id="IPR005135">
    <property type="entry name" value="Endo/exonuclease/phosphatase"/>
</dbReference>
<feature type="region of interest" description="Disordered" evidence="1">
    <location>
        <begin position="1"/>
        <end position="29"/>
    </location>
</feature>
<dbReference type="AlphaFoldDB" id="A0A5S4GYH8"/>
<keyword evidence="2" id="KW-0472">Membrane</keyword>
<feature type="transmembrane region" description="Helical" evidence="2">
    <location>
        <begin position="120"/>
        <end position="138"/>
    </location>
</feature>
<dbReference type="GO" id="GO:0003824">
    <property type="term" value="F:catalytic activity"/>
    <property type="evidence" value="ECO:0007669"/>
    <property type="project" value="InterPro"/>
</dbReference>
<evidence type="ECO:0000313" key="5">
    <source>
        <dbReference type="Proteomes" id="UP000306628"/>
    </source>
</evidence>
<name>A0A5S4GYH8_9ACTN</name>